<dbReference type="AlphaFoldDB" id="A0AAV7FF69"/>
<accession>A0AAV7FF69</accession>
<keyword evidence="2" id="KW-0472">Membrane</keyword>
<name>A0AAV7FF69_ARIFI</name>
<feature type="region of interest" description="Disordered" evidence="1">
    <location>
        <begin position="51"/>
        <end position="78"/>
    </location>
</feature>
<proteinExistence type="predicted"/>
<dbReference type="Proteomes" id="UP000825729">
    <property type="component" value="Unassembled WGS sequence"/>
</dbReference>
<feature type="compositionally biased region" description="Basic residues" evidence="1">
    <location>
        <begin position="51"/>
        <end position="60"/>
    </location>
</feature>
<keyword evidence="2" id="KW-0812">Transmembrane</keyword>
<evidence type="ECO:0000313" key="3">
    <source>
        <dbReference type="EMBL" id="KAG9459471.1"/>
    </source>
</evidence>
<dbReference type="EMBL" id="JAINDJ010000002">
    <property type="protein sequence ID" value="KAG9459471.1"/>
    <property type="molecule type" value="Genomic_DNA"/>
</dbReference>
<evidence type="ECO:0000256" key="2">
    <source>
        <dbReference type="SAM" id="Phobius"/>
    </source>
</evidence>
<gene>
    <name evidence="3" type="ORF">H6P81_003979</name>
</gene>
<keyword evidence="2" id="KW-1133">Transmembrane helix</keyword>
<feature type="compositionally biased region" description="Polar residues" evidence="1">
    <location>
        <begin position="61"/>
        <end position="78"/>
    </location>
</feature>
<sequence length="78" mass="9123">MRSCRLQQAWDGTSFLNSTGIPRFGSKMRRKIWMILFGFFSSYTPVAALPKKKPRLRRRSTNSYTITAPSDRNYSTRK</sequence>
<reference evidence="3 4" key="1">
    <citation type="submission" date="2021-07" db="EMBL/GenBank/DDBJ databases">
        <title>The Aristolochia fimbriata genome: insights into angiosperm evolution, floral development and chemical biosynthesis.</title>
        <authorList>
            <person name="Jiao Y."/>
        </authorList>
    </citation>
    <scope>NUCLEOTIDE SEQUENCE [LARGE SCALE GENOMIC DNA]</scope>
    <source>
        <strain evidence="3">IBCAS-2021</strain>
        <tissue evidence="3">Leaf</tissue>
    </source>
</reference>
<keyword evidence="4" id="KW-1185">Reference proteome</keyword>
<evidence type="ECO:0000256" key="1">
    <source>
        <dbReference type="SAM" id="MobiDB-lite"/>
    </source>
</evidence>
<protein>
    <submittedName>
        <fullName evidence="3">Uncharacterized protein</fullName>
    </submittedName>
</protein>
<evidence type="ECO:0000313" key="4">
    <source>
        <dbReference type="Proteomes" id="UP000825729"/>
    </source>
</evidence>
<feature type="transmembrane region" description="Helical" evidence="2">
    <location>
        <begin position="32"/>
        <end position="49"/>
    </location>
</feature>
<comment type="caution">
    <text evidence="3">The sequence shown here is derived from an EMBL/GenBank/DDBJ whole genome shotgun (WGS) entry which is preliminary data.</text>
</comment>
<organism evidence="3 4">
    <name type="scientific">Aristolochia fimbriata</name>
    <name type="common">White veined hardy Dutchman's pipe vine</name>
    <dbReference type="NCBI Taxonomy" id="158543"/>
    <lineage>
        <taxon>Eukaryota</taxon>
        <taxon>Viridiplantae</taxon>
        <taxon>Streptophyta</taxon>
        <taxon>Embryophyta</taxon>
        <taxon>Tracheophyta</taxon>
        <taxon>Spermatophyta</taxon>
        <taxon>Magnoliopsida</taxon>
        <taxon>Magnoliidae</taxon>
        <taxon>Piperales</taxon>
        <taxon>Aristolochiaceae</taxon>
        <taxon>Aristolochia</taxon>
    </lineage>
</organism>